<gene>
    <name evidence="2" type="ORF">ACFFJH_00030</name>
</gene>
<dbReference type="EMBL" id="JBHLXJ010000002">
    <property type="protein sequence ID" value="MFC0348184.1"/>
    <property type="molecule type" value="Genomic_DNA"/>
</dbReference>
<proteinExistence type="predicted"/>
<sequence length="115" mass="12535">MTAIQQPNAASVDAQKTISAILQKRRDNFGAELKQSSAQGQQKLGDLQRVKASNQRELSSTEAEFNDAKIATVREQAALQRSAAAGENDWLENETRREFVVTAAQEGIVTAMTAE</sequence>
<keyword evidence="3" id="KW-1185">Reference proteome</keyword>
<reference evidence="2 3" key="1">
    <citation type="submission" date="2024-09" db="EMBL/GenBank/DDBJ databases">
        <authorList>
            <person name="Sun Q."/>
            <person name="Mori K."/>
        </authorList>
    </citation>
    <scope>NUCLEOTIDE SEQUENCE [LARGE SCALE GENOMIC DNA]</scope>
    <source>
        <strain evidence="2 3">CCM 8677</strain>
    </source>
</reference>
<feature type="compositionally biased region" description="Polar residues" evidence="1">
    <location>
        <begin position="51"/>
        <end position="62"/>
    </location>
</feature>
<dbReference type="Proteomes" id="UP001589844">
    <property type="component" value="Unassembled WGS sequence"/>
</dbReference>
<name>A0ABV6I8N3_9BURK</name>
<protein>
    <recommendedName>
        <fullName evidence="4">Flagellar FliJ protein</fullName>
    </recommendedName>
</protein>
<organism evidence="2 3">
    <name type="scientific">Undibacterium danionis</name>
    <dbReference type="NCBI Taxonomy" id="1812100"/>
    <lineage>
        <taxon>Bacteria</taxon>
        <taxon>Pseudomonadati</taxon>
        <taxon>Pseudomonadota</taxon>
        <taxon>Betaproteobacteria</taxon>
        <taxon>Burkholderiales</taxon>
        <taxon>Oxalobacteraceae</taxon>
        <taxon>Undibacterium</taxon>
    </lineage>
</organism>
<feature type="region of interest" description="Disordered" evidence="1">
    <location>
        <begin position="32"/>
        <end position="62"/>
    </location>
</feature>
<accession>A0ABV6I8N3</accession>
<dbReference type="RefSeq" id="WP_390209199.1">
    <property type="nucleotide sequence ID" value="NZ_JBHLXJ010000002.1"/>
</dbReference>
<comment type="caution">
    <text evidence="2">The sequence shown here is derived from an EMBL/GenBank/DDBJ whole genome shotgun (WGS) entry which is preliminary data.</text>
</comment>
<evidence type="ECO:0000313" key="3">
    <source>
        <dbReference type="Proteomes" id="UP001589844"/>
    </source>
</evidence>
<evidence type="ECO:0000313" key="2">
    <source>
        <dbReference type="EMBL" id="MFC0348184.1"/>
    </source>
</evidence>
<evidence type="ECO:0008006" key="4">
    <source>
        <dbReference type="Google" id="ProtNLM"/>
    </source>
</evidence>
<evidence type="ECO:0000256" key="1">
    <source>
        <dbReference type="SAM" id="MobiDB-lite"/>
    </source>
</evidence>